<feature type="signal peptide" evidence="2">
    <location>
        <begin position="1"/>
        <end position="32"/>
    </location>
</feature>
<dbReference type="STRING" id="454194.PYK22_00726"/>
<evidence type="ECO:0000313" key="4">
    <source>
        <dbReference type="Proteomes" id="UP000031518"/>
    </source>
</evidence>
<sequence precursor="true">MLSVFRRCDRQRAFILLACLSLFAIFGDSPHAQEILREPQGEGLPNPSSVSPSSLKLLDPVEDLPLPVNSTFDDDAAGEGAADSSEKAATEGKRLRLETVPVPGGAELLTIFGRARDSHGKVEEIPLVSVLRDTLGDADPDNDRLRYVWAHTYARPDILQLAAAATPFLYARLGNTHAKQTVPRPVLDLADPARQTWDRAFWLALRTLFLDSYGFSARATARTFKRNVDDYKLAHQLRALAVLSLYEPKDKALSPVELHDIQARLALAQKLFGGIVDDIYLERAYQKQNTYWRDVRGHNWELLRQRAEAEGLYFEPLRMPDGSETHAILWVAREDLRKNRGRRFDGRFLNIANPWRDDDLLKWRGYTETWCFDRENRRVTDGDPSVARRAEMIPLAVYGLDHPKIPILLVDLRDRLNPKRREMSRRSLDDVARNVLQVSRFGDIYYFLGRAAYDFVTGRRGMDINQPSRLRSYSQLKLLLAFDARLAPQLRHEIEERLESVSLNPLDNGADAEIRIARQQYAALLDYAQRSDGLAARLEKDRRAELSAFRHGRAAKALFRLANIASLGLYKHSEDAPDLRAELDGARRLAYHRRFLREVASSTPRVEVVWRIEDVRRSLSYIADHGAKADGETARAVARIFNGTEDEIARALSLRCLYRINNETAKNELLKIYRNGQTEERWRILTAQYLIAAMRERQSISSSDARAVMTMLQLAP</sequence>
<evidence type="ECO:0000256" key="2">
    <source>
        <dbReference type="SAM" id="SignalP"/>
    </source>
</evidence>
<evidence type="ECO:0000313" key="3">
    <source>
        <dbReference type="EMBL" id="CDM64731.1"/>
    </source>
</evidence>
<name>A0A0B6WUN7_9BACT</name>
<keyword evidence="2" id="KW-0732">Signal</keyword>
<evidence type="ECO:0000256" key="1">
    <source>
        <dbReference type="SAM" id="MobiDB-lite"/>
    </source>
</evidence>
<feature type="chain" id="PRO_5002123002" evidence="2">
    <location>
        <begin position="33"/>
        <end position="716"/>
    </location>
</feature>
<dbReference type="AlphaFoldDB" id="A0A0B6WUN7"/>
<dbReference type="EMBL" id="CBXV010000003">
    <property type="protein sequence ID" value="CDM64731.1"/>
    <property type="molecule type" value="Genomic_DNA"/>
</dbReference>
<keyword evidence="4" id="KW-1185">Reference proteome</keyword>
<proteinExistence type="predicted"/>
<reference evidence="3 4" key="1">
    <citation type="submission" date="2013-12" db="EMBL/GenBank/DDBJ databases">
        <authorList>
            <person name="Stott M."/>
        </authorList>
    </citation>
    <scope>NUCLEOTIDE SEQUENCE [LARGE SCALE GENOMIC DNA]</scope>
    <source>
        <strain evidence="3 4">K22</strain>
    </source>
</reference>
<organism evidence="3 4">
    <name type="scientific">Pyrinomonas methylaliphatogenes</name>
    <dbReference type="NCBI Taxonomy" id="454194"/>
    <lineage>
        <taxon>Bacteria</taxon>
        <taxon>Pseudomonadati</taxon>
        <taxon>Acidobacteriota</taxon>
        <taxon>Blastocatellia</taxon>
        <taxon>Blastocatellales</taxon>
        <taxon>Pyrinomonadaceae</taxon>
        <taxon>Pyrinomonas</taxon>
    </lineage>
</organism>
<gene>
    <name evidence="3" type="ORF">PYK22_00726</name>
</gene>
<dbReference type="Proteomes" id="UP000031518">
    <property type="component" value="Unassembled WGS sequence"/>
</dbReference>
<dbReference type="RefSeq" id="WP_041974606.1">
    <property type="nucleotide sequence ID" value="NZ_CBXV010000003.1"/>
</dbReference>
<accession>A0A0B6WUN7</accession>
<feature type="region of interest" description="Disordered" evidence="1">
    <location>
        <begin position="68"/>
        <end position="92"/>
    </location>
</feature>
<reference evidence="3 4" key="2">
    <citation type="submission" date="2015-01" db="EMBL/GenBank/DDBJ databases">
        <title>Complete genome sequence of Pyrinomonas methylaliphatogenes type strain K22T.</title>
        <authorList>
            <person name="Lee K.C.Y."/>
            <person name="Power J.F."/>
            <person name="Dunfield P.F."/>
            <person name="Morgan X.C."/>
            <person name="Huttenhower C."/>
            <person name="Stott M.B."/>
        </authorList>
    </citation>
    <scope>NUCLEOTIDE SEQUENCE [LARGE SCALE GENOMIC DNA]</scope>
    <source>
        <strain evidence="3 4">K22</strain>
    </source>
</reference>
<protein>
    <submittedName>
        <fullName evidence="3">Uncharacterized protein</fullName>
    </submittedName>
</protein>